<name>A0ABW1DG74_9DEIO</name>
<feature type="region of interest" description="Disordered" evidence="1">
    <location>
        <begin position="1"/>
        <end position="51"/>
    </location>
</feature>
<accession>A0ABW1DG74</accession>
<dbReference type="EMBL" id="JBHSOH010000005">
    <property type="protein sequence ID" value="MFC5847747.1"/>
    <property type="molecule type" value="Genomic_DNA"/>
</dbReference>
<protein>
    <submittedName>
        <fullName evidence="3">Uncharacterized protein</fullName>
    </submittedName>
</protein>
<evidence type="ECO:0000313" key="4">
    <source>
        <dbReference type="Proteomes" id="UP001595979"/>
    </source>
</evidence>
<feature type="transmembrane region" description="Helical" evidence="2">
    <location>
        <begin position="52"/>
        <end position="77"/>
    </location>
</feature>
<proteinExistence type="predicted"/>
<evidence type="ECO:0000313" key="3">
    <source>
        <dbReference type="EMBL" id="MFC5847747.1"/>
    </source>
</evidence>
<evidence type="ECO:0000256" key="2">
    <source>
        <dbReference type="SAM" id="Phobius"/>
    </source>
</evidence>
<keyword evidence="2" id="KW-0812">Transmembrane</keyword>
<evidence type="ECO:0000256" key="1">
    <source>
        <dbReference type="SAM" id="MobiDB-lite"/>
    </source>
</evidence>
<keyword evidence="2" id="KW-1133">Transmembrane helix</keyword>
<reference evidence="4" key="1">
    <citation type="journal article" date="2019" name="Int. J. Syst. Evol. Microbiol.">
        <title>The Global Catalogue of Microorganisms (GCM) 10K type strain sequencing project: providing services to taxonomists for standard genome sequencing and annotation.</title>
        <authorList>
            <consortium name="The Broad Institute Genomics Platform"/>
            <consortium name="The Broad Institute Genome Sequencing Center for Infectious Disease"/>
            <person name="Wu L."/>
            <person name="Ma J."/>
        </authorList>
    </citation>
    <scope>NUCLEOTIDE SEQUENCE [LARGE SCALE GENOMIC DNA]</scope>
    <source>
        <strain evidence="4">CGMCC 1.15053</strain>
    </source>
</reference>
<organism evidence="3 4">
    <name type="scientific">Deinococcus petrolearius</name>
    <dbReference type="NCBI Taxonomy" id="1751295"/>
    <lineage>
        <taxon>Bacteria</taxon>
        <taxon>Thermotogati</taxon>
        <taxon>Deinococcota</taxon>
        <taxon>Deinococci</taxon>
        <taxon>Deinococcales</taxon>
        <taxon>Deinococcaceae</taxon>
        <taxon>Deinococcus</taxon>
    </lineage>
</organism>
<dbReference type="RefSeq" id="WP_380047148.1">
    <property type="nucleotide sequence ID" value="NZ_JBHSOH010000005.1"/>
</dbReference>
<sequence length="98" mass="10450">MSFVRKPRPYSSGLPNLPTLPVSAPKPEREKRAGRRRPGPRPDARPRAPRSAWATAVTALAVLGTVTILLVGVSGLATQLWQAAQFRSAAVGVADVVR</sequence>
<keyword evidence="4" id="KW-1185">Reference proteome</keyword>
<comment type="caution">
    <text evidence="3">The sequence shown here is derived from an EMBL/GenBank/DDBJ whole genome shotgun (WGS) entry which is preliminary data.</text>
</comment>
<gene>
    <name evidence="3" type="ORF">ACFPQ6_05440</name>
</gene>
<keyword evidence="2" id="KW-0472">Membrane</keyword>
<dbReference type="Proteomes" id="UP001595979">
    <property type="component" value="Unassembled WGS sequence"/>
</dbReference>